<proteinExistence type="inferred from homology"/>
<dbReference type="SUPFAM" id="SSF51735">
    <property type="entry name" value="NAD(P)-binding Rossmann-fold domains"/>
    <property type="match status" value="1"/>
</dbReference>
<dbReference type="EC" id="1.-.-.-" evidence="4"/>
<accession>A0A378STV0</accession>
<evidence type="ECO:0000313" key="4">
    <source>
        <dbReference type="EMBL" id="STZ46232.1"/>
    </source>
</evidence>
<dbReference type="EMBL" id="UGQM01000001">
    <property type="protein sequence ID" value="STZ46232.1"/>
    <property type="molecule type" value="Genomic_DNA"/>
</dbReference>
<name>A0A378STV0_9MYCO</name>
<reference evidence="4 5" key="1">
    <citation type="submission" date="2018-06" db="EMBL/GenBank/DDBJ databases">
        <authorList>
            <consortium name="Pathogen Informatics"/>
            <person name="Doyle S."/>
        </authorList>
    </citation>
    <scope>NUCLEOTIDE SEQUENCE [LARGE SCALE GENOMIC DNA]</scope>
    <source>
        <strain evidence="4 5">NCTC10742</strain>
    </source>
</reference>
<dbReference type="PROSITE" id="PS00061">
    <property type="entry name" value="ADH_SHORT"/>
    <property type="match status" value="1"/>
</dbReference>
<dbReference type="PRINTS" id="PR00081">
    <property type="entry name" value="GDHRDH"/>
</dbReference>
<keyword evidence="2 4" id="KW-0560">Oxidoreductase</keyword>
<dbReference type="PRINTS" id="PR00080">
    <property type="entry name" value="SDRFAMILY"/>
</dbReference>
<dbReference type="InterPro" id="IPR002347">
    <property type="entry name" value="SDR_fam"/>
</dbReference>
<dbReference type="PANTHER" id="PTHR43115:SF4">
    <property type="entry name" value="DEHYDROGENASE_REDUCTASE SDR FAMILY MEMBER 11"/>
    <property type="match status" value="1"/>
</dbReference>
<dbReference type="GO" id="GO:0004316">
    <property type="term" value="F:3-oxoacyl-[acyl-carrier-protein] reductase (NADPH) activity"/>
    <property type="evidence" value="ECO:0007669"/>
    <property type="project" value="UniProtKB-EC"/>
</dbReference>
<dbReference type="InterPro" id="IPR036291">
    <property type="entry name" value="NAD(P)-bd_dom_sf"/>
</dbReference>
<dbReference type="Proteomes" id="UP000254291">
    <property type="component" value="Unassembled WGS sequence"/>
</dbReference>
<dbReference type="InterPro" id="IPR020904">
    <property type="entry name" value="Sc_DH/Rdtase_CS"/>
</dbReference>
<evidence type="ECO:0000256" key="1">
    <source>
        <dbReference type="ARBA" id="ARBA00006484"/>
    </source>
</evidence>
<gene>
    <name evidence="4" type="ORF">NCTC10742_05502</name>
</gene>
<protein>
    <submittedName>
        <fullName evidence="4">Short-chain dehydrogenase</fullName>
        <ecNumber evidence="4">1.-.-.-</ecNumber>
        <ecNumber evidence="4">1.1.1.100</ecNumber>
    </submittedName>
</protein>
<evidence type="ECO:0000256" key="3">
    <source>
        <dbReference type="RuleBase" id="RU000363"/>
    </source>
</evidence>
<comment type="similarity">
    <text evidence="1 3">Belongs to the short-chain dehydrogenases/reductases (SDR) family.</text>
</comment>
<dbReference type="PANTHER" id="PTHR43115">
    <property type="entry name" value="DEHYDROGENASE/REDUCTASE SDR FAMILY MEMBER 11"/>
    <property type="match status" value="1"/>
</dbReference>
<dbReference type="EC" id="1.1.1.100" evidence="4"/>
<dbReference type="AlphaFoldDB" id="A0A378STV0"/>
<organism evidence="4 5">
    <name type="scientific">Mycolicibacterium gilvum</name>
    <dbReference type="NCBI Taxonomy" id="1804"/>
    <lineage>
        <taxon>Bacteria</taxon>
        <taxon>Bacillati</taxon>
        <taxon>Actinomycetota</taxon>
        <taxon>Actinomycetes</taxon>
        <taxon>Mycobacteriales</taxon>
        <taxon>Mycobacteriaceae</taxon>
        <taxon>Mycolicibacterium</taxon>
    </lineage>
</organism>
<evidence type="ECO:0000256" key="2">
    <source>
        <dbReference type="ARBA" id="ARBA00023002"/>
    </source>
</evidence>
<evidence type="ECO:0000313" key="5">
    <source>
        <dbReference type="Proteomes" id="UP000254291"/>
    </source>
</evidence>
<dbReference type="Gene3D" id="3.40.50.720">
    <property type="entry name" value="NAD(P)-binding Rossmann-like Domain"/>
    <property type="match status" value="1"/>
</dbReference>
<dbReference type="FunFam" id="3.40.50.720:FF:000047">
    <property type="entry name" value="NADP-dependent L-serine/L-allo-threonine dehydrogenase"/>
    <property type="match status" value="1"/>
</dbReference>
<dbReference type="Pfam" id="PF00106">
    <property type="entry name" value="adh_short"/>
    <property type="match status" value="1"/>
</dbReference>
<sequence length="255" mass="26813">MSSRARATVATLMIMDNTQRNVAMVTGASSGIGRAVAVRLAADGFTVVAAARRTDRLRELAAGTDGSIEACELDVTDADAVRAAADDIVARHGRLDVLVANAGVMPLSRLDTGLLAEWNQMIDVNIRGLLHGIHAALPHFTRQERGHVVTVASVGAHEVVATGAVYCGTKHAAWAITEGLRLESPPWLRVTTISPGVVESELADSISDPIARDAMADYRRAAIGPDAIAGAVAYAVGTPADVDVNEIVIRPTRQR</sequence>